<dbReference type="Pfam" id="PF08699">
    <property type="entry name" value="ArgoL1"/>
    <property type="match status" value="1"/>
</dbReference>
<dbReference type="OrthoDB" id="10252740at2759"/>
<dbReference type="InterPro" id="IPR003100">
    <property type="entry name" value="PAZ_dom"/>
</dbReference>
<sequence length="874" mass="97138">MQLVNHSRPRPSTSTSSIMSHRSPQASQASAVRNITIITNFFQIPRLPTINYTQYDASFTPAVPIPRKRQEFFQRLQTNVAPGIFNPKVLYDGTSIAFSPRRLEFPGGGTGCMWNVSLSGEPPRDSQGKGVIQIRLTQTAGGLITPTDVNDLILNGNSTPKTAIAVNLLQLIISQHTNLLHTHTSRGYFPGDRFQELRELGIKLIAGFYHSIRPAQGRMLLQIDTSTTAVYLSGKVIDVCLNFVGARNIRELYTDVNMKRLEKFLKGRRIRTETTGKRTKTIYGLVPQAGDFQFEKDGVGIITIQRHYQVAHNINLNHPSLWGLLLTPKTAAHPNIVPAELCTILDGQIFKGKLPNSATRDIVKFSTAKPHERLQRIHKSVEAYQSSEYLAESGMTINYNPMKIAAKLLPPPPVTFGGDKMTRVADGKWNVVGQTLQNPKPLEYWAVINFFPERVVFDSVHRAMESLGRCTRILAMVTRPPLQMKNGNPQDVEKSLGEIMEECARAVNDFRSIVGSGKFILVVILPDEAAAILHAVKFWGGVKHGILTQCVRADKLLKANDQYWNNVALKLNARLGGLNYHASNSNIMNNLKKEPFIIMGADVGHPGPRVRKPSVTSLVFSLDIHAAKYAAMCRIQNPRQEVIQDLKEMVRAALEGFIADNKIGPSKICFFRDGVSEGEYQKIRDEEIRAIDAAAEEVFAKYGVTQRPKVTFVVVGKRHHAVFFPVPRDQDAGDRTGNVKAGCVVDEGITRPGYPNFYLQSHAAIQGTSRSSNYIVLQDQNFNNHLPTVQDLAFALTHVYAKATRSVSIPAPVYYADLVCTKALLHMDPNEVARLQASDTSSVSSGQEPPLDLDAWKGAFKRVHNALVPKMWFL</sequence>
<feature type="region of interest" description="Disordered" evidence="1">
    <location>
        <begin position="1"/>
        <end position="29"/>
    </location>
</feature>
<name>A0A0C9WL59_9AGAR</name>
<proteinExistence type="predicted"/>
<dbReference type="Pfam" id="PF16486">
    <property type="entry name" value="ArgoN"/>
    <property type="match status" value="1"/>
</dbReference>
<dbReference type="InterPro" id="IPR012337">
    <property type="entry name" value="RNaseH-like_sf"/>
</dbReference>
<dbReference type="Gene3D" id="3.30.420.10">
    <property type="entry name" value="Ribonuclease H-like superfamily/Ribonuclease H"/>
    <property type="match status" value="1"/>
</dbReference>
<dbReference type="SUPFAM" id="SSF101690">
    <property type="entry name" value="PAZ domain"/>
    <property type="match status" value="1"/>
</dbReference>
<dbReference type="InterPro" id="IPR014811">
    <property type="entry name" value="ArgoL1"/>
</dbReference>
<feature type="domain" description="PAZ" evidence="2">
    <location>
        <begin position="251"/>
        <end position="346"/>
    </location>
</feature>
<accession>A0A0C9WL59</accession>
<dbReference type="PROSITE" id="PS50822">
    <property type="entry name" value="PIWI"/>
    <property type="match status" value="1"/>
</dbReference>
<dbReference type="InterPro" id="IPR036397">
    <property type="entry name" value="RNaseH_sf"/>
</dbReference>
<evidence type="ECO:0000259" key="3">
    <source>
        <dbReference type="PROSITE" id="PS50822"/>
    </source>
</evidence>
<evidence type="ECO:0000313" key="5">
    <source>
        <dbReference type="Proteomes" id="UP000054477"/>
    </source>
</evidence>
<dbReference type="SUPFAM" id="SSF53098">
    <property type="entry name" value="Ribonuclease H-like"/>
    <property type="match status" value="1"/>
</dbReference>
<gene>
    <name evidence="4" type="ORF">K443DRAFT_681886</name>
</gene>
<feature type="domain" description="Piwi" evidence="3">
    <location>
        <begin position="520"/>
        <end position="828"/>
    </location>
</feature>
<dbReference type="Pfam" id="PF02170">
    <property type="entry name" value="PAZ"/>
    <property type="match status" value="1"/>
</dbReference>
<dbReference type="Gene3D" id="3.40.50.2300">
    <property type="match status" value="1"/>
</dbReference>
<protein>
    <recommendedName>
        <fullName evidence="6">Piwi-domain-containing protein</fullName>
    </recommendedName>
</protein>
<dbReference type="InterPro" id="IPR032474">
    <property type="entry name" value="Argonaute_N"/>
</dbReference>
<dbReference type="STRING" id="1095629.A0A0C9WL59"/>
<dbReference type="SMART" id="SM01163">
    <property type="entry name" value="DUF1785"/>
    <property type="match status" value="1"/>
</dbReference>
<organism evidence="4 5">
    <name type="scientific">Laccaria amethystina LaAM-08-1</name>
    <dbReference type="NCBI Taxonomy" id="1095629"/>
    <lineage>
        <taxon>Eukaryota</taxon>
        <taxon>Fungi</taxon>
        <taxon>Dikarya</taxon>
        <taxon>Basidiomycota</taxon>
        <taxon>Agaricomycotina</taxon>
        <taxon>Agaricomycetes</taxon>
        <taxon>Agaricomycetidae</taxon>
        <taxon>Agaricales</taxon>
        <taxon>Agaricineae</taxon>
        <taxon>Hydnangiaceae</taxon>
        <taxon>Laccaria</taxon>
    </lineage>
</organism>
<dbReference type="GO" id="GO:0003723">
    <property type="term" value="F:RNA binding"/>
    <property type="evidence" value="ECO:0007669"/>
    <property type="project" value="InterPro"/>
</dbReference>
<evidence type="ECO:0000259" key="2">
    <source>
        <dbReference type="PROSITE" id="PS50821"/>
    </source>
</evidence>
<dbReference type="Proteomes" id="UP000054477">
    <property type="component" value="Unassembled WGS sequence"/>
</dbReference>
<dbReference type="AlphaFoldDB" id="A0A0C9WL59"/>
<dbReference type="InterPro" id="IPR036085">
    <property type="entry name" value="PAZ_dom_sf"/>
</dbReference>
<reference evidence="4 5" key="1">
    <citation type="submission" date="2014-04" db="EMBL/GenBank/DDBJ databases">
        <authorList>
            <consortium name="DOE Joint Genome Institute"/>
            <person name="Kuo A."/>
            <person name="Kohler A."/>
            <person name="Nagy L.G."/>
            <person name="Floudas D."/>
            <person name="Copeland A."/>
            <person name="Barry K.W."/>
            <person name="Cichocki N."/>
            <person name="Veneault-Fourrey C."/>
            <person name="LaButti K."/>
            <person name="Lindquist E.A."/>
            <person name="Lipzen A."/>
            <person name="Lundell T."/>
            <person name="Morin E."/>
            <person name="Murat C."/>
            <person name="Sun H."/>
            <person name="Tunlid A."/>
            <person name="Henrissat B."/>
            <person name="Grigoriev I.V."/>
            <person name="Hibbett D.S."/>
            <person name="Martin F."/>
            <person name="Nordberg H.P."/>
            <person name="Cantor M.N."/>
            <person name="Hua S.X."/>
        </authorList>
    </citation>
    <scope>NUCLEOTIDE SEQUENCE [LARGE SCALE GENOMIC DNA]</scope>
    <source>
        <strain evidence="4 5">LaAM-08-1</strain>
    </source>
</reference>
<evidence type="ECO:0008006" key="6">
    <source>
        <dbReference type="Google" id="ProtNLM"/>
    </source>
</evidence>
<reference evidence="5" key="2">
    <citation type="submission" date="2015-01" db="EMBL/GenBank/DDBJ databases">
        <title>Evolutionary Origins and Diversification of the Mycorrhizal Mutualists.</title>
        <authorList>
            <consortium name="DOE Joint Genome Institute"/>
            <consortium name="Mycorrhizal Genomics Consortium"/>
            <person name="Kohler A."/>
            <person name="Kuo A."/>
            <person name="Nagy L.G."/>
            <person name="Floudas D."/>
            <person name="Copeland A."/>
            <person name="Barry K.W."/>
            <person name="Cichocki N."/>
            <person name="Veneault-Fourrey C."/>
            <person name="LaButti K."/>
            <person name="Lindquist E.A."/>
            <person name="Lipzen A."/>
            <person name="Lundell T."/>
            <person name="Morin E."/>
            <person name="Murat C."/>
            <person name="Riley R."/>
            <person name="Ohm R."/>
            <person name="Sun H."/>
            <person name="Tunlid A."/>
            <person name="Henrissat B."/>
            <person name="Grigoriev I.V."/>
            <person name="Hibbett D.S."/>
            <person name="Martin F."/>
        </authorList>
    </citation>
    <scope>NUCLEOTIDE SEQUENCE [LARGE SCALE GENOMIC DNA]</scope>
    <source>
        <strain evidence="5">LaAM-08-1</strain>
    </source>
</reference>
<dbReference type="Pfam" id="PF02171">
    <property type="entry name" value="Piwi"/>
    <property type="match status" value="1"/>
</dbReference>
<dbReference type="PANTHER" id="PTHR22891">
    <property type="entry name" value="EUKARYOTIC TRANSLATION INITIATION FACTOR 2C"/>
    <property type="match status" value="1"/>
</dbReference>
<dbReference type="SMART" id="SM00950">
    <property type="entry name" value="Piwi"/>
    <property type="match status" value="1"/>
</dbReference>
<dbReference type="Gene3D" id="2.170.260.10">
    <property type="entry name" value="paz domain"/>
    <property type="match status" value="1"/>
</dbReference>
<dbReference type="InterPro" id="IPR003165">
    <property type="entry name" value="Piwi"/>
</dbReference>
<keyword evidence="5" id="KW-1185">Reference proteome</keyword>
<dbReference type="PROSITE" id="PS50821">
    <property type="entry name" value="PAZ"/>
    <property type="match status" value="1"/>
</dbReference>
<evidence type="ECO:0000256" key="1">
    <source>
        <dbReference type="SAM" id="MobiDB-lite"/>
    </source>
</evidence>
<dbReference type="HOGENOM" id="CLU_004544_4_3_1"/>
<evidence type="ECO:0000313" key="4">
    <source>
        <dbReference type="EMBL" id="KIJ96984.1"/>
    </source>
</evidence>
<dbReference type="CDD" id="cd02846">
    <property type="entry name" value="PAZ_argonaute_like"/>
    <property type="match status" value="1"/>
</dbReference>
<dbReference type="EMBL" id="KN838705">
    <property type="protein sequence ID" value="KIJ96984.1"/>
    <property type="molecule type" value="Genomic_DNA"/>
</dbReference>
<feature type="compositionally biased region" description="Low complexity" evidence="1">
    <location>
        <begin position="10"/>
        <end position="24"/>
    </location>
</feature>